<keyword evidence="4" id="KW-1185">Reference proteome</keyword>
<dbReference type="EMBL" id="FQXS01000019">
    <property type="protein sequence ID" value="SHH97827.1"/>
    <property type="molecule type" value="Genomic_DNA"/>
</dbReference>
<dbReference type="SMART" id="SM00278">
    <property type="entry name" value="HhH1"/>
    <property type="match status" value="2"/>
</dbReference>
<dbReference type="PANTHER" id="PTHR21180:SF32">
    <property type="entry name" value="ENDONUCLEASE_EXONUCLEASE_PHOSPHATASE FAMILY DOMAIN-CONTAINING PROTEIN 1"/>
    <property type="match status" value="1"/>
</dbReference>
<dbReference type="GO" id="GO:0006281">
    <property type="term" value="P:DNA repair"/>
    <property type="evidence" value="ECO:0007669"/>
    <property type="project" value="InterPro"/>
</dbReference>
<protein>
    <submittedName>
        <fullName evidence="3">Competence protein ComEA</fullName>
    </submittedName>
</protein>
<dbReference type="GO" id="GO:0015627">
    <property type="term" value="C:type II protein secretion system complex"/>
    <property type="evidence" value="ECO:0007669"/>
    <property type="project" value="TreeGrafter"/>
</dbReference>
<dbReference type="InterPro" id="IPR004509">
    <property type="entry name" value="Competence_ComEA_HhH"/>
</dbReference>
<evidence type="ECO:0000256" key="1">
    <source>
        <dbReference type="SAM" id="SignalP"/>
    </source>
</evidence>
<organism evidence="3 4">
    <name type="scientific">Desulfofustis glycolicus DSM 9705</name>
    <dbReference type="NCBI Taxonomy" id="1121409"/>
    <lineage>
        <taxon>Bacteria</taxon>
        <taxon>Pseudomonadati</taxon>
        <taxon>Thermodesulfobacteriota</taxon>
        <taxon>Desulfobulbia</taxon>
        <taxon>Desulfobulbales</taxon>
        <taxon>Desulfocapsaceae</taxon>
        <taxon>Desulfofustis</taxon>
    </lineage>
</organism>
<dbReference type="AlphaFoldDB" id="A0A1M5XDA1"/>
<proteinExistence type="predicted"/>
<dbReference type="STRING" id="1121409.SAMN02745124_02982"/>
<accession>A0A1M5XDA1</accession>
<dbReference type="RefSeq" id="WP_084540698.1">
    <property type="nucleotide sequence ID" value="NZ_FQXS01000019.1"/>
</dbReference>
<dbReference type="InterPro" id="IPR003583">
    <property type="entry name" value="Hlx-hairpin-Hlx_DNA-bd_motif"/>
</dbReference>
<feature type="chain" id="PRO_5012093200" evidence="1">
    <location>
        <begin position="29"/>
        <end position="106"/>
    </location>
</feature>
<evidence type="ECO:0000259" key="2">
    <source>
        <dbReference type="SMART" id="SM00278"/>
    </source>
</evidence>
<dbReference type="InterPro" id="IPR010994">
    <property type="entry name" value="RuvA_2-like"/>
</dbReference>
<name>A0A1M5XDA1_9BACT</name>
<evidence type="ECO:0000313" key="3">
    <source>
        <dbReference type="EMBL" id="SHH97827.1"/>
    </source>
</evidence>
<dbReference type="Gene3D" id="1.10.150.320">
    <property type="entry name" value="Photosystem II 12 kDa extrinsic protein"/>
    <property type="match status" value="1"/>
</dbReference>
<dbReference type="NCBIfam" id="TIGR00426">
    <property type="entry name" value="competence protein ComEA helix-hairpin-helix repeat region"/>
    <property type="match status" value="1"/>
</dbReference>
<dbReference type="PANTHER" id="PTHR21180">
    <property type="entry name" value="ENDONUCLEASE/EXONUCLEASE/PHOSPHATASE FAMILY DOMAIN-CONTAINING PROTEIN 1"/>
    <property type="match status" value="1"/>
</dbReference>
<dbReference type="GO" id="GO:0003677">
    <property type="term" value="F:DNA binding"/>
    <property type="evidence" value="ECO:0007669"/>
    <property type="project" value="InterPro"/>
</dbReference>
<reference evidence="3 4" key="1">
    <citation type="submission" date="2016-11" db="EMBL/GenBank/DDBJ databases">
        <authorList>
            <person name="Jaros S."/>
            <person name="Januszkiewicz K."/>
            <person name="Wedrychowicz H."/>
        </authorList>
    </citation>
    <scope>NUCLEOTIDE SEQUENCE [LARGE SCALE GENOMIC DNA]</scope>
    <source>
        <strain evidence="3 4">DSM 9705</strain>
    </source>
</reference>
<sequence>MKMHRVIVSILCSLVLLFSVAGPALSQAAGAKSAAAAAQVAGETVDINRADLEQLATLPGIGEKLAERINAYREENGPFKSVDDLLNVKGVGPKMLEKIRPLITVS</sequence>
<dbReference type="Proteomes" id="UP000184139">
    <property type="component" value="Unassembled WGS sequence"/>
</dbReference>
<gene>
    <name evidence="3" type="ORF">SAMN02745124_02982</name>
</gene>
<dbReference type="OrthoDB" id="5296317at2"/>
<dbReference type="Pfam" id="PF12836">
    <property type="entry name" value="HHH_3"/>
    <property type="match status" value="1"/>
</dbReference>
<dbReference type="InterPro" id="IPR051675">
    <property type="entry name" value="Endo/Exo/Phosphatase_dom_1"/>
</dbReference>
<feature type="signal peptide" evidence="1">
    <location>
        <begin position="1"/>
        <end position="28"/>
    </location>
</feature>
<feature type="domain" description="Helix-hairpin-helix DNA-binding motif class 1" evidence="2">
    <location>
        <begin position="83"/>
        <end position="102"/>
    </location>
</feature>
<feature type="domain" description="Helix-hairpin-helix DNA-binding motif class 1" evidence="2">
    <location>
        <begin position="53"/>
        <end position="72"/>
    </location>
</feature>
<dbReference type="GO" id="GO:0015628">
    <property type="term" value="P:protein secretion by the type II secretion system"/>
    <property type="evidence" value="ECO:0007669"/>
    <property type="project" value="TreeGrafter"/>
</dbReference>
<evidence type="ECO:0000313" key="4">
    <source>
        <dbReference type="Proteomes" id="UP000184139"/>
    </source>
</evidence>
<dbReference type="SUPFAM" id="SSF47781">
    <property type="entry name" value="RuvA domain 2-like"/>
    <property type="match status" value="1"/>
</dbReference>
<keyword evidence="1" id="KW-0732">Signal</keyword>